<dbReference type="Proteomes" id="UP001164539">
    <property type="component" value="Chromosome 3"/>
</dbReference>
<evidence type="ECO:0000313" key="2">
    <source>
        <dbReference type="Proteomes" id="UP001164539"/>
    </source>
</evidence>
<accession>A0ACC1YJH0</accession>
<protein>
    <submittedName>
        <fullName evidence="1">Metal tolerance protein 1</fullName>
    </submittedName>
</protein>
<proteinExistence type="predicted"/>
<sequence>MCTVHRSLAGSKFCGDAPCGFSDAKTSSKDAEEYSTSMRKTFDGSCAFICNITVPSEDIRMGFAAPCQTYSFFRIEILGALVSIQMIWLLAGILVLAGHDGHSHGHGHGHGEDYNGLEAGHHQHHHHEDNSKYSNVHHHTHEADHTQPLLSTCSEDEPKWKQKKQQKSMFRGLIFMY</sequence>
<organism evidence="1 2">
    <name type="scientific">Melia azedarach</name>
    <name type="common">Chinaberry tree</name>
    <dbReference type="NCBI Taxonomy" id="155640"/>
    <lineage>
        <taxon>Eukaryota</taxon>
        <taxon>Viridiplantae</taxon>
        <taxon>Streptophyta</taxon>
        <taxon>Embryophyta</taxon>
        <taxon>Tracheophyta</taxon>
        <taxon>Spermatophyta</taxon>
        <taxon>Magnoliopsida</taxon>
        <taxon>eudicotyledons</taxon>
        <taxon>Gunneridae</taxon>
        <taxon>Pentapetalae</taxon>
        <taxon>rosids</taxon>
        <taxon>malvids</taxon>
        <taxon>Sapindales</taxon>
        <taxon>Meliaceae</taxon>
        <taxon>Melia</taxon>
    </lineage>
</organism>
<name>A0ACC1YJH0_MELAZ</name>
<reference evidence="1 2" key="1">
    <citation type="journal article" date="2023" name="Science">
        <title>Complex scaffold remodeling in plant triterpene biosynthesis.</title>
        <authorList>
            <person name="De La Pena R."/>
            <person name="Hodgson H."/>
            <person name="Liu J.C."/>
            <person name="Stephenson M.J."/>
            <person name="Martin A.C."/>
            <person name="Owen C."/>
            <person name="Harkess A."/>
            <person name="Leebens-Mack J."/>
            <person name="Jimenez L.E."/>
            <person name="Osbourn A."/>
            <person name="Sattely E.S."/>
        </authorList>
    </citation>
    <scope>NUCLEOTIDE SEQUENCE [LARGE SCALE GENOMIC DNA]</scope>
    <source>
        <strain evidence="2">cv. JPN11</strain>
        <tissue evidence="1">Leaf</tissue>
    </source>
</reference>
<gene>
    <name evidence="1" type="ORF">OWV82_007152</name>
</gene>
<comment type="caution">
    <text evidence="1">The sequence shown here is derived from an EMBL/GenBank/DDBJ whole genome shotgun (WGS) entry which is preliminary data.</text>
</comment>
<keyword evidence="2" id="KW-1185">Reference proteome</keyword>
<evidence type="ECO:0000313" key="1">
    <source>
        <dbReference type="EMBL" id="KAJ4723830.1"/>
    </source>
</evidence>
<dbReference type="EMBL" id="CM051396">
    <property type="protein sequence ID" value="KAJ4723830.1"/>
    <property type="molecule type" value="Genomic_DNA"/>
</dbReference>